<reference evidence="8 9" key="1">
    <citation type="journal article" date="2019" name="Int. J. Syst. Evol. Microbiol.">
        <title>The Global Catalogue of Microorganisms (GCM) 10K type strain sequencing project: providing services to taxonomists for standard genome sequencing and annotation.</title>
        <authorList>
            <consortium name="The Broad Institute Genomics Platform"/>
            <consortium name="The Broad Institute Genome Sequencing Center for Infectious Disease"/>
            <person name="Wu L."/>
            <person name="Ma J."/>
        </authorList>
    </citation>
    <scope>NUCLEOTIDE SEQUENCE [LARGE SCALE GENOMIC DNA]</scope>
    <source>
        <strain evidence="8 9">JCM 14718</strain>
    </source>
</reference>
<feature type="transmembrane region" description="Helical" evidence="6">
    <location>
        <begin position="184"/>
        <end position="205"/>
    </location>
</feature>
<proteinExistence type="inferred from homology"/>
<accession>A0ABN2FPK5</accession>
<evidence type="ECO:0000256" key="3">
    <source>
        <dbReference type="ARBA" id="ARBA00022692"/>
    </source>
</evidence>
<dbReference type="InterPro" id="IPR051790">
    <property type="entry name" value="Cytochrome_c-biogenesis_DsbD"/>
</dbReference>
<evidence type="ECO:0000259" key="7">
    <source>
        <dbReference type="Pfam" id="PF02683"/>
    </source>
</evidence>
<feature type="transmembrane region" description="Helical" evidence="6">
    <location>
        <begin position="77"/>
        <end position="106"/>
    </location>
</feature>
<keyword evidence="5 6" id="KW-0472">Membrane</keyword>
<comment type="similarity">
    <text evidence="2">Belongs to the DsbD family.</text>
</comment>
<organism evidence="8 9">
    <name type="scientific">Fodinicola feengrottensis</name>
    <dbReference type="NCBI Taxonomy" id="435914"/>
    <lineage>
        <taxon>Bacteria</taxon>
        <taxon>Bacillati</taxon>
        <taxon>Actinomycetota</taxon>
        <taxon>Actinomycetes</taxon>
        <taxon>Mycobacteriales</taxon>
        <taxon>Fodinicola</taxon>
    </lineage>
</organism>
<gene>
    <name evidence="8" type="ORF">GCM10009765_01340</name>
</gene>
<sequence>MNAAATVTSGPLLAALALAASAGLLSFLSPCVLPLVPGYVSYVTGLAGADLDAATGIDPTGRTVVRTANATRVRGRVLLGSGLFVVGFTAVFTILSAAAGGLGIVLLDYAPIVQRVVGALIVVMGLAFLGVIPGLDRTVRMRWLPASGLVGAPVLGAVFALGWLPCTGPTLAAVLGLAATSGSVARGAVLAAAYGLGLGIPFVLFGLGFRRLIGALAFVRRHSVWVTRIGGAMLLVVGLLLLLGGWDPVVIWLRSWLPPGEIPI</sequence>
<evidence type="ECO:0000313" key="8">
    <source>
        <dbReference type="EMBL" id="GAA1655836.1"/>
    </source>
</evidence>
<protein>
    <submittedName>
        <fullName evidence="8">Cytochrome c biogenesis protein CcdA</fullName>
    </submittedName>
</protein>
<dbReference type="PANTHER" id="PTHR31272:SF4">
    <property type="entry name" value="CYTOCHROME C-TYPE BIOGENESIS PROTEIN HI_1454-RELATED"/>
    <property type="match status" value="1"/>
</dbReference>
<evidence type="ECO:0000256" key="4">
    <source>
        <dbReference type="ARBA" id="ARBA00022989"/>
    </source>
</evidence>
<dbReference type="Proteomes" id="UP001500618">
    <property type="component" value="Unassembled WGS sequence"/>
</dbReference>
<dbReference type="Pfam" id="PF02683">
    <property type="entry name" value="DsbD_TM"/>
    <property type="match status" value="1"/>
</dbReference>
<evidence type="ECO:0000256" key="5">
    <source>
        <dbReference type="ARBA" id="ARBA00023136"/>
    </source>
</evidence>
<comment type="caution">
    <text evidence="8">The sequence shown here is derived from an EMBL/GenBank/DDBJ whole genome shotgun (WGS) entry which is preliminary data.</text>
</comment>
<feature type="domain" description="Cytochrome C biogenesis protein transmembrane" evidence="7">
    <location>
        <begin position="14"/>
        <end position="214"/>
    </location>
</feature>
<evidence type="ECO:0000313" key="9">
    <source>
        <dbReference type="Proteomes" id="UP001500618"/>
    </source>
</evidence>
<dbReference type="InterPro" id="IPR003834">
    <property type="entry name" value="Cyt_c_assmbl_TM_dom"/>
</dbReference>
<dbReference type="EMBL" id="BAAANY010000001">
    <property type="protein sequence ID" value="GAA1655836.1"/>
    <property type="molecule type" value="Genomic_DNA"/>
</dbReference>
<evidence type="ECO:0000256" key="6">
    <source>
        <dbReference type="SAM" id="Phobius"/>
    </source>
</evidence>
<comment type="subcellular location">
    <subcellularLocation>
        <location evidence="1">Membrane</location>
        <topology evidence="1">Multi-pass membrane protein</topology>
    </subcellularLocation>
</comment>
<evidence type="ECO:0000256" key="2">
    <source>
        <dbReference type="ARBA" id="ARBA00006143"/>
    </source>
</evidence>
<keyword evidence="9" id="KW-1185">Reference proteome</keyword>
<keyword evidence="3 6" id="KW-0812">Transmembrane</keyword>
<dbReference type="RefSeq" id="WP_344306142.1">
    <property type="nucleotide sequence ID" value="NZ_BAAANY010000001.1"/>
</dbReference>
<name>A0ABN2FPK5_9ACTN</name>
<keyword evidence="4 6" id="KW-1133">Transmembrane helix</keyword>
<evidence type="ECO:0000256" key="1">
    <source>
        <dbReference type="ARBA" id="ARBA00004141"/>
    </source>
</evidence>
<dbReference type="PANTHER" id="PTHR31272">
    <property type="entry name" value="CYTOCHROME C-TYPE BIOGENESIS PROTEIN HI_1454-RELATED"/>
    <property type="match status" value="1"/>
</dbReference>
<feature type="transmembrane region" description="Helical" evidence="6">
    <location>
        <begin position="112"/>
        <end position="131"/>
    </location>
</feature>
<feature type="transmembrane region" description="Helical" evidence="6">
    <location>
        <begin position="225"/>
        <end position="246"/>
    </location>
</feature>